<dbReference type="CDD" id="cd00591">
    <property type="entry name" value="HU_IHF"/>
    <property type="match status" value="1"/>
</dbReference>
<proteinExistence type="predicted"/>
<dbReference type="InterPro" id="IPR000119">
    <property type="entry name" value="Hist_DNA-bd"/>
</dbReference>
<dbReference type="PANTHER" id="PTHR33175">
    <property type="entry name" value="DNA-BINDING PROTEIN HU"/>
    <property type="match status" value="1"/>
</dbReference>
<evidence type="ECO:0000313" key="3">
    <source>
        <dbReference type="EMBL" id="QJA45811.1"/>
    </source>
</evidence>
<keyword evidence="2" id="KW-0226">DNA condensation</keyword>
<dbReference type="Gene3D" id="4.10.520.10">
    <property type="entry name" value="IHF-like DNA-binding proteins"/>
    <property type="match status" value="1"/>
</dbReference>
<dbReference type="PANTHER" id="PTHR33175:SF12">
    <property type="entry name" value="DNA-BINDING PROTEIN HU-ALPHA"/>
    <property type="match status" value="1"/>
</dbReference>
<sequence length="97" mass="10246">MTLTKQALIDTITQELGAHGTPISKTLVDAVLVRYSMIAARTLHNGGDVPLPGLGKLKASHRAARSGRNPSTGEVIEIPAKYGVKFTPAKALLDTLN</sequence>
<dbReference type="GO" id="GO:0005829">
    <property type="term" value="C:cytosol"/>
    <property type="evidence" value="ECO:0007669"/>
    <property type="project" value="TreeGrafter"/>
</dbReference>
<dbReference type="Pfam" id="PF00216">
    <property type="entry name" value="Bac_DNA_binding"/>
    <property type="match status" value="1"/>
</dbReference>
<dbReference type="AlphaFoldDB" id="A0A6H1ZEG4"/>
<name>A0A6H1ZEG4_9ZZZZ</name>
<dbReference type="GO" id="GO:0030527">
    <property type="term" value="F:structural constituent of chromatin"/>
    <property type="evidence" value="ECO:0007669"/>
    <property type="project" value="InterPro"/>
</dbReference>
<evidence type="ECO:0000256" key="1">
    <source>
        <dbReference type="ARBA" id="ARBA00003819"/>
    </source>
</evidence>
<dbReference type="EMBL" id="MT143997">
    <property type="protein sequence ID" value="QJA45811.1"/>
    <property type="molecule type" value="Genomic_DNA"/>
</dbReference>
<comment type="function">
    <text evidence="1">Histone-like DNA-binding protein which is capable of wrapping DNA to stabilize it, and thus to prevent its denaturation under extreme environmental conditions.</text>
</comment>
<organism evidence="3">
    <name type="scientific">viral metagenome</name>
    <dbReference type="NCBI Taxonomy" id="1070528"/>
    <lineage>
        <taxon>unclassified sequences</taxon>
        <taxon>metagenomes</taxon>
        <taxon>organismal metagenomes</taxon>
    </lineage>
</organism>
<reference evidence="3" key="1">
    <citation type="submission" date="2020-03" db="EMBL/GenBank/DDBJ databases">
        <title>The deep terrestrial virosphere.</title>
        <authorList>
            <person name="Holmfeldt K."/>
            <person name="Nilsson E."/>
            <person name="Simone D."/>
            <person name="Lopez-Fernandez M."/>
            <person name="Wu X."/>
            <person name="de Brujin I."/>
            <person name="Lundin D."/>
            <person name="Andersson A."/>
            <person name="Bertilsson S."/>
            <person name="Dopson M."/>
        </authorList>
    </citation>
    <scope>NUCLEOTIDE SEQUENCE</scope>
    <source>
        <strain evidence="3">TM448A00282</strain>
        <strain evidence="4">TM448B00260</strain>
    </source>
</reference>
<dbReference type="GO" id="GO:0003677">
    <property type="term" value="F:DNA binding"/>
    <property type="evidence" value="ECO:0007669"/>
    <property type="project" value="InterPro"/>
</dbReference>
<dbReference type="SUPFAM" id="SSF47729">
    <property type="entry name" value="IHF-like DNA-binding proteins"/>
    <property type="match status" value="1"/>
</dbReference>
<dbReference type="SMART" id="SM00411">
    <property type="entry name" value="BHL"/>
    <property type="match status" value="1"/>
</dbReference>
<dbReference type="EMBL" id="MT144603">
    <property type="protein sequence ID" value="QJH94646.1"/>
    <property type="molecule type" value="Genomic_DNA"/>
</dbReference>
<gene>
    <name evidence="3" type="ORF">TM448A00282_0045</name>
    <name evidence="4" type="ORF">TM448B00260_0050</name>
</gene>
<dbReference type="InterPro" id="IPR010992">
    <property type="entry name" value="IHF-like_DNA-bd_dom_sf"/>
</dbReference>
<evidence type="ECO:0000313" key="4">
    <source>
        <dbReference type="EMBL" id="QJH94646.1"/>
    </source>
</evidence>
<dbReference type="PRINTS" id="PR01727">
    <property type="entry name" value="DNABINDINGHU"/>
</dbReference>
<dbReference type="GO" id="GO:0030261">
    <property type="term" value="P:chromosome condensation"/>
    <property type="evidence" value="ECO:0007669"/>
    <property type="project" value="UniProtKB-KW"/>
</dbReference>
<evidence type="ECO:0000256" key="2">
    <source>
        <dbReference type="ARBA" id="ARBA00023067"/>
    </source>
</evidence>
<accession>A0A6H1ZEG4</accession>
<protein>
    <submittedName>
        <fullName evidence="3">Putative DNA binding protein</fullName>
    </submittedName>
</protein>